<comment type="caution">
    <text evidence="3">The sequence shown here is derived from an EMBL/GenBank/DDBJ whole genome shotgun (WGS) entry which is preliminary data.</text>
</comment>
<proteinExistence type="predicted"/>
<evidence type="ECO:0000313" key="4">
    <source>
        <dbReference type="Proteomes" id="UP001058974"/>
    </source>
</evidence>
<keyword evidence="1" id="KW-0812">Transmembrane</keyword>
<reference evidence="3 4" key="1">
    <citation type="journal article" date="2022" name="Nat. Genet.">
        <title>Improved pea reference genome and pan-genome highlight genomic features and evolutionary characteristics.</title>
        <authorList>
            <person name="Yang T."/>
            <person name="Liu R."/>
            <person name="Luo Y."/>
            <person name="Hu S."/>
            <person name="Wang D."/>
            <person name="Wang C."/>
            <person name="Pandey M.K."/>
            <person name="Ge S."/>
            <person name="Xu Q."/>
            <person name="Li N."/>
            <person name="Li G."/>
            <person name="Huang Y."/>
            <person name="Saxena R.K."/>
            <person name="Ji Y."/>
            <person name="Li M."/>
            <person name="Yan X."/>
            <person name="He Y."/>
            <person name="Liu Y."/>
            <person name="Wang X."/>
            <person name="Xiang C."/>
            <person name="Varshney R.K."/>
            <person name="Ding H."/>
            <person name="Gao S."/>
            <person name="Zong X."/>
        </authorList>
    </citation>
    <scope>NUCLEOTIDE SEQUENCE [LARGE SCALE GENOMIC DNA]</scope>
    <source>
        <strain evidence="3 4">cv. Zhongwan 6</strain>
    </source>
</reference>
<dbReference type="PANTHER" id="PTHR31569:SF4">
    <property type="entry name" value="SWIM-TYPE DOMAIN-CONTAINING PROTEIN"/>
    <property type="match status" value="1"/>
</dbReference>
<feature type="transmembrane region" description="Helical" evidence="1">
    <location>
        <begin position="30"/>
        <end position="50"/>
    </location>
</feature>
<evidence type="ECO:0000313" key="3">
    <source>
        <dbReference type="EMBL" id="KAI5383265.1"/>
    </source>
</evidence>
<name>A0A9D4VGN2_PEA</name>
<accession>A0A9D4VGN2</accession>
<keyword evidence="1" id="KW-1133">Transmembrane helix</keyword>
<dbReference type="AlphaFoldDB" id="A0A9D4VGN2"/>
<dbReference type="Proteomes" id="UP001058974">
    <property type="component" value="Chromosome 7"/>
</dbReference>
<evidence type="ECO:0000259" key="2">
    <source>
        <dbReference type="Pfam" id="PF10551"/>
    </source>
</evidence>
<gene>
    <name evidence="3" type="ORF">KIW84_070610</name>
</gene>
<dbReference type="PANTHER" id="PTHR31569">
    <property type="entry name" value="SWIM-TYPE DOMAIN-CONTAINING PROTEIN"/>
    <property type="match status" value="1"/>
</dbReference>
<dbReference type="InterPro" id="IPR018289">
    <property type="entry name" value="MULE_transposase_dom"/>
</dbReference>
<evidence type="ECO:0000256" key="1">
    <source>
        <dbReference type="SAM" id="Phobius"/>
    </source>
</evidence>
<dbReference type="EMBL" id="JAMSHJ010000007">
    <property type="protein sequence ID" value="KAI5383265.1"/>
    <property type="molecule type" value="Genomic_DNA"/>
</dbReference>
<dbReference type="Pfam" id="PF10551">
    <property type="entry name" value="MULE"/>
    <property type="match status" value="1"/>
</dbReference>
<keyword evidence="1" id="KW-0472">Membrane</keyword>
<keyword evidence="4" id="KW-1185">Reference proteome</keyword>
<sequence>MDNLGVEENEGYRSLRFHSSYYHCWYRLPLFEIVGVTSIKLMFSVGFAYLKHKREENFKWALKKLKELFSSEKLLLNIVVTDQELALMNAIEFVFSNSTHLLCSFHISKNVRMNVKSMLNQKDMSMS</sequence>
<dbReference type="Gramene" id="Psat07G0061000-T1">
    <property type="protein sequence ID" value="KAI5383265.1"/>
    <property type="gene ID" value="KIW84_070610"/>
</dbReference>
<organism evidence="3 4">
    <name type="scientific">Pisum sativum</name>
    <name type="common">Garden pea</name>
    <name type="synonym">Lathyrus oleraceus</name>
    <dbReference type="NCBI Taxonomy" id="3888"/>
    <lineage>
        <taxon>Eukaryota</taxon>
        <taxon>Viridiplantae</taxon>
        <taxon>Streptophyta</taxon>
        <taxon>Embryophyta</taxon>
        <taxon>Tracheophyta</taxon>
        <taxon>Spermatophyta</taxon>
        <taxon>Magnoliopsida</taxon>
        <taxon>eudicotyledons</taxon>
        <taxon>Gunneridae</taxon>
        <taxon>Pentapetalae</taxon>
        <taxon>rosids</taxon>
        <taxon>fabids</taxon>
        <taxon>Fabales</taxon>
        <taxon>Fabaceae</taxon>
        <taxon>Papilionoideae</taxon>
        <taxon>50 kb inversion clade</taxon>
        <taxon>NPAAA clade</taxon>
        <taxon>Hologalegina</taxon>
        <taxon>IRL clade</taxon>
        <taxon>Fabeae</taxon>
        <taxon>Lathyrus</taxon>
    </lineage>
</organism>
<dbReference type="InterPro" id="IPR052579">
    <property type="entry name" value="Zinc_finger_SWIM"/>
</dbReference>
<feature type="domain" description="MULE transposase" evidence="2">
    <location>
        <begin position="21"/>
        <end position="110"/>
    </location>
</feature>
<protein>
    <recommendedName>
        <fullName evidence="2">MULE transposase domain-containing protein</fullName>
    </recommendedName>
</protein>